<dbReference type="Pfam" id="PF00069">
    <property type="entry name" value="Pkinase"/>
    <property type="match status" value="1"/>
</dbReference>
<keyword evidence="13" id="KW-1185">Reference proteome</keyword>
<dbReference type="SMART" id="SM00220">
    <property type="entry name" value="S_TKc"/>
    <property type="match status" value="1"/>
</dbReference>
<evidence type="ECO:0000256" key="4">
    <source>
        <dbReference type="ARBA" id="ARBA00022741"/>
    </source>
</evidence>
<keyword evidence="9" id="KW-0472">Membrane</keyword>
<dbReference type="EMBL" id="MIJE01000001">
    <property type="protein sequence ID" value="OEF98780.1"/>
    <property type="molecule type" value="Genomic_DNA"/>
</dbReference>
<evidence type="ECO:0000256" key="8">
    <source>
        <dbReference type="ARBA" id="ARBA00048679"/>
    </source>
</evidence>
<dbReference type="NCBIfam" id="NF033483">
    <property type="entry name" value="PknB_PASTA_kin"/>
    <property type="match status" value="1"/>
</dbReference>
<dbReference type="AlphaFoldDB" id="A0A1E5G6H0"/>
<keyword evidence="2" id="KW-0723">Serine/threonine-protein kinase</keyword>
<dbReference type="GO" id="GO:0004674">
    <property type="term" value="F:protein serine/threonine kinase activity"/>
    <property type="evidence" value="ECO:0007669"/>
    <property type="project" value="UniProtKB-KW"/>
</dbReference>
<feature type="domain" description="PASTA" evidence="11">
    <location>
        <begin position="411"/>
        <end position="478"/>
    </location>
</feature>
<dbReference type="InterPro" id="IPR011009">
    <property type="entry name" value="Kinase-like_dom_sf"/>
</dbReference>
<dbReference type="FunFam" id="1.10.510.10:FF:000021">
    <property type="entry name" value="Serine/threonine protein kinase"/>
    <property type="match status" value="1"/>
</dbReference>
<dbReference type="Pfam" id="PF03793">
    <property type="entry name" value="PASTA"/>
    <property type="match status" value="3"/>
</dbReference>
<accession>A0A1E5G6H0</accession>
<evidence type="ECO:0000259" key="10">
    <source>
        <dbReference type="PROSITE" id="PS50011"/>
    </source>
</evidence>
<protein>
    <recommendedName>
        <fullName evidence="1">non-specific serine/threonine protein kinase</fullName>
        <ecNumber evidence="1">2.7.11.1</ecNumber>
    </recommendedName>
</protein>
<dbReference type="Proteomes" id="UP000094296">
    <property type="component" value="Unassembled WGS sequence"/>
</dbReference>
<organism evidence="12 13">
    <name type="scientific">Desulfuribacillus alkaliarsenatis</name>
    <dbReference type="NCBI Taxonomy" id="766136"/>
    <lineage>
        <taxon>Bacteria</taxon>
        <taxon>Bacillati</taxon>
        <taxon>Bacillota</taxon>
        <taxon>Desulfuribacillia</taxon>
        <taxon>Desulfuribacillales</taxon>
        <taxon>Desulfuribacillaceae</taxon>
        <taxon>Desulfuribacillus</taxon>
    </lineage>
</organism>
<keyword evidence="4" id="KW-0547">Nucleotide-binding</keyword>
<dbReference type="Gene3D" id="3.30.10.20">
    <property type="match status" value="3"/>
</dbReference>
<evidence type="ECO:0000256" key="1">
    <source>
        <dbReference type="ARBA" id="ARBA00012513"/>
    </source>
</evidence>
<keyword evidence="9" id="KW-1133">Transmembrane helix</keyword>
<dbReference type="Gene3D" id="3.30.200.20">
    <property type="entry name" value="Phosphorylase Kinase, domain 1"/>
    <property type="match status" value="1"/>
</dbReference>
<evidence type="ECO:0000313" key="12">
    <source>
        <dbReference type="EMBL" id="OEF98780.1"/>
    </source>
</evidence>
<dbReference type="STRING" id="766136.BHF68_02420"/>
<dbReference type="SUPFAM" id="SSF56112">
    <property type="entry name" value="Protein kinase-like (PK-like)"/>
    <property type="match status" value="1"/>
</dbReference>
<dbReference type="GO" id="GO:0005524">
    <property type="term" value="F:ATP binding"/>
    <property type="evidence" value="ECO:0007669"/>
    <property type="project" value="UniProtKB-KW"/>
</dbReference>
<dbReference type="PANTHER" id="PTHR43289:SF34">
    <property type="entry name" value="SERINE_THREONINE-PROTEIN KINASE YBDM-RELATED"/>
    <property type="match status" value="1"/>
</dbReference>
<dbReference type="InterPro" id="IPR000719">
    <property type="entry name" value="Prot_kinase_dom"/>
</dbReference>
<dbReference type="PROSITE" id="PS51178">
    <property type="entry name" value="PASTA"/>
    <property type="match status" value="3"/>
</dbReference>
<dbReference type="SMART" id="SM00740">
    <property type="entry name" value="PASTA"/>
    <property type="match status" value="3"/>
</dbReference>
<dbReference type="CDD" id="cd06577">
    <property type="entry name" value="PASTA_pknB"/>
    <property type="match status" value="3"/>
</dbReference>
<keyword evidence="5" id="KW-0418">Kinase</keyword>
<comment type="caution">
    <text evidence="12">The sequence shown here is derived from an EMBL/GenBank/DDBJ whole genome shotgun (WGS) entry which is preliminary data.</text>
</comment>
<dbReference type="PROSITE" id="PS00108">
    <property type="entry name" value="PROTEIN_KINASE_ST"/>
    <property type="match status" value="1"/>
</dbReference>
<keyword evidence="3" id="KW-0808">Transferase</keyword>
<reference evidence="12 13" key="1">
    <citation type="submission" date="2016-09" db="EMBL/GenBank/DDBJ databases">
        <title>Draft genome sequence for the type strain of Desulfuribacillus alkaliarsenatis AHT28, an obligately anaerobic, sulfidogenic bacterium isolated from Russian soda lake sediments.</title>
        <authorList>
            <person name="Abin C.A."/>
            <person name="Hollibaugh J.T."/>
        </authorList>
    </citation>
    <scope>NUCLEOTIDE SEQUENCE [LARGE SCALE GENOMIC DNA]</scope>
    <source>
        <strain evidence="12 13">AHT28</strain>
    </source>
</reference>
<evidence type="ECO:0000313" key="13">
    <source>
        <dbReference type="Proteomes" id="UP000094296"/>
    </source>
</evidence>
<evidence type="ECO:0000256" key="5">
    <source>
        <dbReference type="ARBA" id="ARBA00022777"/>
    </source>
</evidence>
<evidence type="ECO:0000256" key="3">
    <source>
        <dbReference type="ARBA" id="ARBA00022679"/>
    </source>
</evidence>
<feature type="domain" description="Protein kinase" evidence="10">
    <location>
        <begin position="1"/>
        <end position="261"/>
    </location>
</feature>
<evidence type="ECO:0000256" key="9">
    <source>
        <dbReference type="SAM" id="Phobius"/>
    </source>
</evidence>
<feature type="transmembrane region" description="Helical" evidence="9">
    <location>
        <begin position="311"/>
        <end position="332"/>
    </location>
</feature>
<keyword evidence="9" id="KW-0812">Transmembrane</keyword>
<evidence type="ECO:0000256" key="2">
    <source>
        <dbReference type="ARBA" id="ARBA00022527"/>
    </source>
</evidence>
<dbReference type="InterPro" id="IPR008271">
    <property type="entry name" value="Ser/Thr_kinase_AS"/>
</dbReference>
<feature type="domain" description="PASTA" evidence="11">
    <location>
        <begin position="479"/>
        <end position="547"/>
    </location>
</feature>
<evidence type="ECO:0000259" key="11">
    <source>
        <dbReference type="PROSITE" id="PS51178"/>
    </source>
</evidence>
<dbReference type="PROSITE" id="PS50011">
    <property type="entry name" value="PROTEIN_KINASE_DOM"/>
    <property type="match status" value="1"/>
</dbReference>
<dbReference type="PANTHER" id="PTHR43289">
    <property type="entry name" value="MITOGEN-ACTIVATED PROTEIN KINASE KINASE KINASE 20-RELATED"/>
    <property type="match status" value="1"/>
</dbReference>
<evidence type="ECO:0000256" key="7">
    <source>
        <dbReference type="ARBA" id="ARBA00047899"/>
    </source>
</evidence>
<dbReference type="InterPro" id="IPR005543">
    <property type="entry name" value="PASTA_dom"/>
</dbReference>
<evidence type="ECO:0000256" key="6">
    <source>
        <dbReference type="ARBA" id="ARBA00022840"/>
    </source>
</evidence>
<dbReference type="EC" id="2.7.11.1" evidence="1"/>
<name>A0A1E5G6H0_9FIRM</name>
<gene>
    <name evidence="12" type="ORF">BHF68_02420</name>
</gene>
<proteinExistence type="predicted"/>
<keyword evidence="6" id="KW-0067">ATP-binding</keyword>
<feature type="domain" description="PASTA" evidence="11">
    <location>
        <begin position="340"/>
        <end position="410"/>
    </location>
</feature>
<dbReference type="CDD" id="cd14014">
    <property type="entry name" value="STKc_PknB_like"/>
    <property type="match status" value="1"/>
</dbReference>
<sequence>MAVVYKATDNILNRTVAIKLLRQEFCHDPEFVKNFENEAQAAASLSHPNVVNIFDVGKDGDDHFIVMEYIDGRTLKEVIQERAPLPSAEVIEIAKQICDALEHAHQNQIIHRDIKPHNILINKFGSIKVTDFGIARAVTSSTITYQADTVLGSVHYFSPEQARGGVASATSDIYSLGVVMYEMLTGKLPFSGESPISIALKHLQDELTEPSIYNQEIPSNLENIVLRALAKNPLHRYKSANQMLRDLKVALNRNFQIHRFRESDEQGQPTRVIPIIKDQDTPMRAKQDSKDIQKQVDVDEEETRSLIDHPAFKAGVAIFFIVLISTISFYLYKSFVEILYVPETTMPAVEGELLSDAIVEIREAGFNVENIIEEPRYDLLVPEGQIIRQDPSANSRLKINFSPIVLYVSLGKEPAEMPDLVGMTVSRAKQLLEQRNFEVTIEERFNENVPEGQVYDQMPRSYVEVFPDETEVILYVSKGLEAFSMPNLVGQSLNEAERVLQEHQLVRGTIHQESSYVVQKGEVTRQAPFAEGNEVTRGEIIDIWISSGYPNEARFYEEAIFVQPTQPGQNTDVIIKVNDARGRDQIFYERTIADEELFTVQIVLAPNTIGVIEVYLNGVFVDSKAVSY</sequence>
<comment type="catalytic activity">
    <reaction evidence="8">
        <text>L-seryl-[protein] + ATP = O-phospho-L-seryl-[protein] + ADP + H(+)</text>
        <dbReference type="Rhea" id="RHEA:17989"/>
        <dbReference type="Rhea" id="RHEA-COMP:9863"/>
        <dbReference type="Rhea" id="RHEA-COMP:11604"/>
        <dbReference type="ChEBI" id="CHEBI:15378"/>
        <dbReference type="ChEBI" id="CHEBI:29999"/>
        <dbReference type="ChEBI" id="CHEBI:30616"/>
        <dbReference type="ChEBI" id="CHEBI:83421"/>
        <dbReference type="ChEBI" id="CHEBI:456216"/>
        <dbReference type="EC" id="2.7.11.1"/>
    </reaction>
</comment>
<comment type="catalytic activity">
    <reaction evidence="7">
        <text>L-threonyl-[protein] + ATP = O-phospho-L-threonyl-[protein] + ADP + H(+)</text>
        <dbReference type="Rhea" id="RHEA:46608"/>
        <dbReference type="Rhea" id="RHEA-COMP:11060"/>
        <dbReference type="Rhea" id="RHEA-COMP:11605"/>
        <dbReference type="ChEBI" id="CHEBI:15378"/>
        <dbReference type="ChEBI" id="CHEBI:30013"/>
        <dbReference type="ChEBI" id="CHEBI:30616"/>
        <dbReference type="ChEBI" id="CHEBI:61977"/>
        <dbReference type="ChEBI" id="CHEBI:456216"/>
        <dbReference type="EC" id="2.7.11.1"/>
    </reaction>
</comment>
<dbReference type="Gene3D" id="1.10.510.10">
    <property type="entry name" value="Transferase(Phosphotransferase) domain 1"/>
    <property type="match status" value="1"/>
</dbReference>